<proteinExistence type="inferred from homology"/>
<feature type="transmembrane region" description="Helical" evidence="9">
    <location>
        <begin position="362"/>
        <end position="385"/>
    </location>
</feature>
<comment type="caution">
    <text evidence="10">The sequence shown here is derived from an EMBL/GenBank/DDBJ whole genome shotgun (WGS) entry which is preliminary data.</text>
</comment>
<dbReference type="InterPro" id="IPR001851">
    <property type="entry name" value="ABC_transp_permease"/>
</dbReference>
<feature type="transmembrane region" description="Helical" evidence="9">
    <location>
        <begin position="98"/>
        <end position="118"/>
    </location>
</feature>
<dbReference type="CDD" id="cd06582">
    <property type="entry name" value="TM_PBP1_LivH_like"/>
    <property type="match status" value="1"/>
</dbReference>
<dbReference type="InterPro" id="IPR043428">
    <property type="entry name" value="LivM-like"/>
</dbReference>
<keyword evidence="2" id="KW-0813">Transport</keyword>
<dbReference type="OrthoDB" id="9807115at2"/>
<dbReference type="Pfam" id="PF02653">
    <property type="entry name" value="BPD_transp_2"/>
    <property type="match status" value="2"/>
</dbReference>
<dbReference type="AlphaFoldDB" id="A0A316CEK1"/>
<feature type="transmembrane region" description="Helical" evidence="9">
    <location>
        <begin position="6"/>
        <end position="29"/>
    </location>
</feature>
<dbReference type="PANTHER" id="PTHR11795">
    <property type="entry name" value="BRANCHED-CHAIN AMINO ACID TRANSPORT SYSTEM PERMEASE PROTEIN LIVH"/>
    <property type="match status" value="1"/>
</dbReference>
<feature type="transmembrane region" description="Helical" evidence="9">
    <location>
        <begin position="224"/>
        <end position="244"/>
    </location>
</feature>
<feature type="transmembrane region" description="Helical" evidence="9">
    <location>
        <begin position="256"/>
        <end position="279"/>
    </location>
</feature>
<feature type="transmembrane region" description="Helical" evidence="9">
    <location>
        <begin position="392"/>
        <end position="415"/>
    </location>
</feature>
<evidence type="ECO:0000256" key="1">
    <source>
        <dbReference type="ARBA" id="ARBA00004651"/>
    </source>
</evidence>
<dbReference type="PANTHER" id="PTHR11795:SF442">
    <property type="entry name" value="ABC TRANSPORTER ATP-BINDING PROTEIN"/>
    <property type="match status" value="1"/>
</dbReference>
<comment type="similarity">
    <text evidence="8">Belongs to the binding-protein-dependent transport system permease family. LivHM subfamily.</text>
</comment>
<keyword evidence="5" id="KW-0029">Amino-acid transport</keyword>
<keyword evidence="3" id="KW-1003">Cell membrane</keyword>
<organism evidence="10 11">
    <name type="scientific">Pseudaminobacter salicylatoxidans</name>
    <dbReference type="NCBI Taxonomy" id="93369"/>
    <lineage>
        <taxon>Bacteria</taxon>
        <taxon>Pseudomonadati</taxon>
        <taxon>Pseudomonadota</taxon>
        <taxon>Alphaproteobacteria</taxon>
        <taxon>Hyphomicrobiales</taxon>
        <taxon>Phyllobacteriaceae</taxon>
        <taxon>Pseudaminobacter</taxon>
    </lineage>
</organism>
<sequence length="643" mass="67978">MQIGFALFNALAVGMAIFLVAAGITLIFGMLRILNISHGSIFMVGAYIAFTVVGIEPGSISWLLVGGLVAGGVLAVAGLCINFGVFRRLRHVDEAYSLIATFAMLMICNGLVKLVWGVNYHSISAPDALAGAIFLGPVLVPTYSLFIIGMGIATFLALEILIHRSRIGKVVRAIAHDEWMSNLAGINTPLVYALVVMAAFFLAGMAGGMLLPNQSVSPLLFESYLLQSFMVVIIGGLGNIRGAFIASVMLGLVDGVNFLIMPELPGLLIYFLLVTFLLWRPQGLFWQPGADTAGHTEKAPDPTSIPSAMPVRLSPQIACIIALVAVLVASMPIYVNEGFLFIAGFAMVEALLALSWNFLFGYVGLATFGHAAFFGIGAYFVGFLLRDYGVSFPLLLAGATALGVLSAMIVGLVALRRTSGIALGILTLSLGEILRRIINYSKTLGSDDGLSGIPRPTLEFGLFSVDLSSERAYFWFLCVACATVALLLRALTVSRFGRMMVSTRQDPVRAEFLGINVQRVRLTAFAISGAVAALAGALHAPWAQIVTPDTVSYLHSTQPMLNTLLGGSGFFWGPVVGSVAFSTLGYATRTLAGLSEVISGLIVLVVVLGAPGGILGIGKQLGIFRAKRPQAGSPDDAREGAHP</sequence>
<evidence type="ECO:0000256" key="6">
    <source>
        <dbReference type="ARBA" id="ARBA00022989"/>
    </source>
</evidence>
<evidence type="ECO:0000256" key="3">
    <source>
        <dbReference type="ARBA" id="ARBA00022475"/>
    </source>
</evidence>
<protein>
    <submittedName>
        <fullName evidence="10">Amino acid/amide ABC transporter membrane protein 1 (HAAT family) /amino acid/amide ABC transporter membrane protein 2 (HAAT family)</fullName>
    </submittedName>
</protein>
<dbReference type="InterPro" id="IPR052157">
    <property type="entry name" value="BCAA_transport_permease"/>
</dbReference>
<feature type="transmembrane region" description="Helical" evidence="9">
    <location>
        <begin position="36"/>
        <end position="55"/>
    </location>
</feature>
<evidence type="ECO:0000256" key="2">
    <source>
        <dbReference type="ARBA" id="ARBA00022448"/>
    </source>
</evidence>
<keyword evidence="11" id="KW-1185">Reference proteome</keyword>
<dbReference type="CDD" id="cd06581">
    <property type="entry name" value="TM_PBP1_LivM_like"/>
    <property type="match status" value="1"/>
</dbReference>
<evidence type="ECO:0000256" key="4">
    <source>
        <dbReference type="ARBA" id="ARBA00022692"/>
    </source>
</evidence>
<dbReference type="GO" id="GO:0005886">
    <property type="term" value="C:plasma membrane"/>
    <property type="evidence" value="ECO:0007669"/>
    <property type="project" value="UniProtKB-SubCell"/>
</dbReference>
<evidence type="ECO:0000256" key="7">
    <source>
        <dbReference type="ARBA" id="ARBA00023136"/>
    </source>
</evidence>
<evidence type="ECO:0000256" key="9">
    <source>
        <dbReference type="SAM" id="Phobius"/>
    </source>
</evidence>
<feature type="transmembrane region" description="Helical" evidence="9">
    <location>
        <begin position="598"/>
        <end position="618"/>
    </location>
</feature>
<feature type="transmembrane region" description="Helical" evidence="9">
    <location>
        <begin position="190"/>
        <end position="212"/>
    </location>
</feature>
<feature type="transmembrane region" description="Helical" evidence="9">
    <location>
        <begin position="138"/>
        <end position="162"/>
    </location>
</feature>
<evidence type="ECO:0000313" key="11">
    <source>
        <dbReference type="Proteomes" id="UP000245396"/>
    </source>
</evidence>
<feature type="transmembrane region" description="Helical" evidence="9">
    <location>
        <begin position="564"/>
        <end position="586"/>
    </location>
</feature>
<keyword evidence="6 9" id="KW-1133">Transmembrane helix</keyword>
<feature type="transmembrane region" description="Helical" evidence="9">
    <location>
        <begin position="472"/>
        <end position="491"/>
    </location>
</feature>
<keyword evidence="4 9" id="KW-0812">Transmembrane</keyword>
<accession>A0A316CEK1</accession>
<feature type="transmembrane region" description="Helical" evidence="9">
    <location>
        <begin position="61"/>
        <end position="86"/>
    </location>
</feature>
<dbReference type="STRING" id="1192868.GCA_000304395_03028"/>
<dbReference type="RefSeq" id="WP_109611488.1">
    <property type="nucleotide sequence ID" value="NZ_QGGG01000001.1"/>
</dbReference>
<evidence type="ECO:0000256" key="5">
    <source>
        <dbReference type="ARBA" id="ARBA00022970"/>
    </source>
</evidence>
<feature type="transmembrane region" description="Helical" evidence="9">
    <location>
        <begin position="338"/>
        <end position="356"/>
    </location>
</feature>
<comment type="subcellular location">
    <subcellularLocation>
        <location evidence="1">Cell membrane</location>
        <topology evidence="1">Multi-pass membrane protein</topology>
    </subcellularLocation>
</comment>
<dbReference type="GO" id="GO:0015658">
    <property type="term" value="F:branched-chain amino acid transmembrane transporter activity"/>
    <property type="evidence" value="ECO:0007669"/>
    <property type="project" value="InterPro"/>
</dbReference>
<reference evidence="10 11" key="1">
    <citation type="submission" date="2018-05" db="EMBL/GenBank/DDBJ databases">
        <title>Genomic Encyclopedia of Type Strains, Phase IV (KMG-IV): sequencing the most valuable type-strain genomes for metagenomic binning, comparative biology and taxonomic classification.</title>
        <authorList>
            <person name="Goeker M."/>
        </authorList>
    </citation>
    <scope>NUCLEOTIDE SEQUENCE [LARGE SCALE GENOMIC DNA]</scope>
    <source>
        <strain evidence="10 11">DSM 6986</strain>
    </source>
</reference>
<gene>
    <name evidence="10" type="ORF">C7441_101418</name>
</gene>
<keyword evidence="7 9" id="KW-0472">Membrane</keyword>
<evidence type="ECO:0000256" key="8">
    <source>
        <dbReference type="ARBA" id="ARBA00037998"/>
    </source>
</evidence>
<name>A0A316CEK1_PSESE</name>
<dbReference type="EMBL" id="QGGG01000001">
    <property type="protein sequence ID" value="PWJ86537.1"/>
    <property type="molecule type" value="Genomic_DNA"/>
</dbReference>
<evidence type="ECO:0000313" key="10">
    <source>
        <dbReference type="EMBL" id="PWJ86537.1"/>
    </source>
</evidence>
<dbReference type="GO" id="GO:0006865">
    <property type="term" value="P:amino acid transport"/>
    <property type="evidence" value="ECO:0007669"/>
    <property type="project" value="UniProtKB-KW"/>
</dbReference>
<feature type="transmembrane region" description="Helical" evidence="9">
    <location>
        <begin position="313"/>
        <end position="331"/>
    </location>
</feature>
<dbReference type="Proteomes" id="UP000245396">
    <property type="component" value="Unassembled WGS sequence"/>
</dbReference>